<gene>
    <name evidence="2" type="primary">TFC7</name>
    <name evidence="2" type="ORF">VNI00_001553</name>
</gene>
<dbReference type="CDD" id="cd07067">
    <property type="entry name" value="HP_PGM_like"/>
    <property type="match status" value="1"/>
</dbReference>
<dbReference type="PANTHER" id="PTHR16469">
    <property type="entry name" value="UBIQUITIN-ASSOCIATED AND SH3 DOMAIN-CONTAINING BA-RELATED"/>
    <property type="match status" value="1"/>
</dbReference>
<protein>
    <submittedName>
        <fullName evidence="2">C6 zinc cluster transcription factor-like protein</fullName>
    </submittedName>
</protein>
<dbReference type="SUPFAM" id="SSF53254">
    <property type="entry name" value="Phosphoglycerate mutase-like"/>
    <property type="match status" value="1"/>
</dbReference>
<name>A0AAW0E4D1_9AGAR</name>
<dbReference type="Proteomes" id="UP001383192">
    <property type="component" value="Unassembled WGS sequence"/>
</dbReference>
<proteinExistence type="predicted"/>
<accession>A0AAW0E4D1</accession>
<feature type="compositionally biased region" description="Basic residues" evidence="1">
    <location>
        <begin position="259"/>
        <end position="268"/>
    </location>
</feature>
<dbReference type="InterPro" id="IPR013078">
    <property type="entry name" value="His_Pase_superF_clade-1"/>
</dbReference>
<dbReference type="PANTHER" id="PTHR16469:SF51">
    <property type="entry name" value="TRANSCRIPTION FACTOR TAU 55 KDA SUBUNIT"/>
    <property type="match status" value="1"/>
</dbReference>
<dbReference type="InterPro" id="IPR029033">
    <property type="entry name" value="His_PPase_superfam"/>
</dbReference>
<keyword evidence="3" id="KW-1185">Reference proteome</keyword>
<dbReference type="Gene3D" id="3.40.50.1240">
    <property type="entry name" value="Phosphoglycerate mutase-like"/>
    <property type="match status" value="1"/>
</dbReference>
<evidence type="ECO:0000256" key="1">
    <source>
        <dbReference type="SAM" id="MobiDB-lite"/>
    </source>
</evidence>
<comment type="caution">
    <text evidence="2">The sequence shown here is derived from an EMBL/GenBank/DDBJ whole genome shotgun (WGS) entry which is preliminary data.</text>
</comment>
<evidence type="ECO:0000313" key="3">
    <source>
        <dbReference type="Proteomes" id="UP001383192"/>
    </source>
</evidence>
<feature type="region of interest" description="Disordered" evidence="1">
    <location>
        <begin position="240"/>
        <end position="268"/>
    </location>
</feature>
<dbReference type="Pfam" id="PF00300">
    <property type="entry name" value="His_Phos_1"/>
    <property type="match status" value="1"/>
</dbReference>
<sequence length="268" mass="30169">MIDTIYIARHGFRLNWVTTAWTSPTDTPRDPPLAAFGETQAQELATYFLSLPEDERPTGIWSSPFYRCIQTAVPVSKALNVPIYVEHGIGEWYSPVAPNTGLHPRPGSASFLKTYFDDIDPSWESIYYPSRKGETVIDLYERCRGFLDDFLSIEEVQKKHKKVLFFSHAATVIALSRELKGDREMPLRVGVRSLTQFQRNPDGGWNDLKLADASYLTGGVQRDWGLEDIVVDPATGEVVEDTGVDGTQGEKDEPVGSQKKQRNIHIHL</sequence>
<dbReference type="EMBL" id="JAYKXP010000004">
    <property type="protein sequence ID" value="KAK7058929.1"/>
    <property type="molecule type" value="Genomic_DNA"/>
</dbReference>
<organism evidence="2 3">
    <name type="scientific">Paramarasmius palmivorus</name>
    <dbReference type="NCBI Taxonomy" id="297713"/>
    <lineage>
        <taxon>Eukaryota</taxon>
        <taxon>Fungi</taxon>
        <taxon>Dikarya</taxon>
        <taxon>Basidiomycota</taxon>
        <taxon>Agaricomycotina</taxon>
        <taxon>Agaricomycetes</taxon>
        <taxon>Agaricomycetidae</taxon>
        <taxon>Agaricales</taxon>
        <taxon>Marasmiineae</taxon>
        <taxon>Marasmiaceae</taxon>
        <taxon>Paramarasmius</taxon>
    </lineage>
</organism>
<dbReference type="SMART" id="SM00855">
    <property type="entry name" value="PGAM"/>
    <property type="match status" value="1"/>
</dbReference>
<evidence type="ECO:0000313" key="2">
    <source>
        <dbReference type="EMBL" id="KAK7058929.1"/>
    </source>
</evidence>
<dbReference type="InterPro" id="IPR051710">
    <property type="entry name" value="Phosphatase_SH3-domain"/>
</dbReference>
<reference evidence="2 3" key="1">
    <citation type="submission" date="2024-01" db="EMBL/GenBank/DDBJ databases">
        <title>A draft genome for a cacao thread blight-causing isolate of Paramarasmius palmivorus.</title>
        <authorList>
            <person name="Baruah I.K."/>
            <person name="Bukari Y."/>
            <person name="Amoako-Attah I."/>
            <person name="Meinhardt L.W."/>
            <person name="Bailey B.A."/>
            <person name="Cohen S.P."/>
        </authorList>
    </citation>
    <scope>NUCLEOTIDE SEQUENCE [LARGE SCALE GENOMIC DNA]</scope>
    <source>
        <strain evidence="2 3">GH-12</strain>
    </source>
</reference>
<dbReference type="AlphaFoldDB" id="A0AAW0E4D1"/>